<dbReference type="RefSeq" id="XP_040641902.1">
    <property type="nucleotide sequence ID" value="XM_040785359.1"/>
</dbReference>
<dbReference type="PANTHER" id="PTHR23250:SF1">
    <property type="entry name" value="TECTONIN BETA-PROPELLER REPEAT-CONTAINING PROTEIN 1"/>
    <property type="match status" value="1"/>
</dbReference>
<dbReference type="InterPro" id="IPR006614">
    <property type="entry name" value="Peroxin/Ferlin"/>
</dbReference>
<organism evidence="3 4">
    <name type="scientific">Aspergillus ruber (strain CBS 135680)</name>
    <dbReference type="NCBI Taxonomy" id="1388766"/>
    <lineage>
        <taxon>Eukaryota</taxon>
        <taxon>Fungi</taxon>
        <taxon>Dikarya</taxon>
        <taxon>Ascomycota</taxon>
        <taxon>Pezizomycotina</taxon>
        <taxon>Eurotiomycetes</taxon>
        <taxon>Eurotiomycetidae</taxon>
        <taxon>Eurotiales</taxon>
        <taxon>Aspergillaceae</taxon>
        <taxon>Aspergillus</taxon>
        <taxon>Aspergillus subgen. Aspergillus</taxon>
    </lineage>
</organism>
<evidence type="ECO:0000256" key="1">
    <source>
        <dbReference type="SAM" id="MobiDB-lite"/>
    </source>
</evidence>
<gene>
    <name evidence="3" type="ORF">EURHEDRAFT_472975</name>
</gene>
<evidence type="ECO:0000313" key="3">
    <source>
        <dbReference type="EMBL" id="EYE98214.1"/>
    </source>
</evidence>
<feature type="compositionally biased region" description="Basic and acidic residues" evidence="1">
    <location>
        <begin position="87"/>
        <end position="100"/>
    </location>
</feature>
<dbReference type="OrthoDB" id="72441at2759"/>
<sequence length="508" mass="57089">MEQQDTTNISLIDNTIPPELQQQDPEIFRRTSTTLSRSSSTRRWSRPSVRGELQKRKYAKWQPHKLGITDDAPGGNINGNGNGSGQDSRRMSLVDARRWSTTDGLSTGESGPSSPSRNASVDATDFGSDGIDNIITNGTNANGSTNGSGNANGQQPNVPASTKPTSELDILYENQRGWFLFGIPLYSHSSLLNFDPSAWVTRDLKDSPVNITNAQLPDPSWEWAWQTWYVDMSSDVDEQGWQYSFSFSSSAWHGSHPWFHSFVRRRRWVRLRVKRASMERYRGRTGFEEAHMLTADYFTIHSGRRKRVSSVADMSRVPSTYVSGQGLIDEVPPLEEIGNIPTLMYALKNAIVDREKIDALKRFIDDGGDEIYYLDEKIPEIMSIFVFQTSRWQFLTHLLTTITDLSQLIPQKTGKETIELQRKQENLAKAAEAIRNNITGPELVADHHHMLDLTPISKSKEGSLLSKRSSVKVKDLENVRPVGNGGVIKGIPKEAEVGREGHIYQYTS</sequence>
<protein>
    <recommendedName>
        <fullName evidence="2">Peroxin/Ferlin domain-containing protein</fullName>
    </recommendedName>
</protein>
<dbReference type="GeneID" id="63700483"/>
<dbReference type="Pfam" id="PF06398">
    <property type="entry name" value="Pex24p"/>
    <property type="match status" value="1"/>
</dbReference>
<dbReference type="InterPro" id="IPR010482">
    <property type="entry name" value="TECPR1-like_DysF"/>
</dbReference>
<feature type="compositionally biased region" description="Polar residues" evidence="1">
    <location>
        <begin position="101"/>
        <end position="121"/>
    </location>
</feature>
<proteinExistence type="predicted"/>
<dbReference type="EMBL" id="KK088414">
    <property type="protein sequence ID" value="EYE98214.1"/>
    <property type="molecule type" value="Genomic_DNA"/>
</dbReference>
<feature type="compositionally biased region" description="Polar residues" evidence="1">
    <location>
        <begin position="154"/>
        <end position="164"/>
    </location>
</feature>
<dbReference type="GO" id="GO:0005778">
    <property type="term" value="C:peroxisomal membrane"/>
    <property type="evidence" value="ECO:0007669"/>
    <property type="project" value="UniProtKB-ARBA"/>
</dbReference>
<reference evidence="4" key="1">
    <citation type="journal article" date="2014" name="Nat. Commun.">
        <title>Genomic adaptations of the halophilic Dead Sea filamentous fungus Eurotium rubrum.</title>
        <authorList>
            <person name="Kis-Papo T."/>
            <person name="Weig A.R."/>
            <person name="Riley R."/>
            <person name="Persoh D."/>
            <person name="Salamov A."/>
            <person name="Sun H."/>
            <person name="Lipzen A."/>
            <person name="Wasser S.P."/>
            <person name="Rambold G."/>
            <person name="Grigoriev I.V."/>
            <person name="Nevo E."/>
        </authorList>
    </citation>
    <scope>NUCLEOTIDE SEQUENCE [LARGE SCALE GENOMIC DNA]</scope>
    <source>
        <strain evidence="4">CBS 135680</strain>
    </source>
</reference>
<evidence type="ECO:0000313" key="4">
    <source>
        <dbReference type="Proteomes" id="UP000019804"/>
    </source>
</evidence>
<accession>A0A017SNL3</accession>
<dbReference type="STRING" id="1388766.A0A017SNL3"/>
<dbReference type="SMART" id="SM00694">
    <property type="entry name" value="DysFC"/>
    <property type="match status" value="1"/>
</dbReference>
<feature type="compositionally biased region" description="Low complexity" evidence="1">
    <location>
        <begin position="30"/>
        <end position="50"/>
    </location>
</feature>
<dbReference type="InterPro" id="IPR051513">
    <property type="entry name" value="Tectonin_beta-prop"/>
</dbReference>
<feature type="domain" description="Peroxin/Ferlin" evidence="2">
    <location>
        <begin position="240"/>
        <end position="275"/>
    </location>
</feature>
<dbReference type="HOGENOM" id="CLU_028361_2_1_1"/>
<keyword evidence="4" id="KW-1185">Reference proteome</keyword>
<dbReference type="AlphaFoldDB" id="A0A017SNL3"/>
<feature type="region of interest" description="Disordered" evidence="1">
    <location>
        <begin position="1"/>
        <end position="164"/>
    </location>
</feature>
<name>A0A017SNL3_ASPRC</name>
<feature type="compositionally biased region" description="Low complexity" evidence="1">
    <location>
        <begin position="129"/>
        <end position="153"/>
    </location>
</feature>
<dbReference type="GO" id="GO:0007031">
    <property type="term" value="P:peroxisome organization"/>
    <property type="evidence" value="ECO:0007669"/>
    <property type="project" value="UniProtKB-ARBA"/>
</dbReference>
<dbReference type="PANTHER" id="PTHR23250">
    <property type="entry name" value="DYSFERLIN-RELATED"/>
    <property type="match status" value="1"/>
</dbReference>
<feature type="compositionally biased region" description="Polar residues" evidence="1">
    <location>
        <begin position="1"/>
        <end position="13"/>
    </location>
</feature>
<dbReference type="Proteomes" id="UP000019804">
    <property type="component" value="Unassembled WGS sequence"/>
</dbReference>
<evidence type="ECO:0000259" key="2">
    <source>
        <dbReference type="SMART" id="SM00694"/>
    </source>
</evidence>